<protein>
    <recommendedName>
        <fullName evidence="7">Dipeptidyl-peptidase</fullName>
        <ecNumber evidence="7">3.4.14.-</ecNumber>
    </recommendedName>
</protein>
<dbReference type="InterPro" id="IPR019500">
    <property type="entry name" value="Pep_S46"/>
</dbReference>
<evidence type="ECO:0000256" key="3">
    <source>
        <dbReference type="ARBA" id="ARBA00022670"/>
    </source>
</evidence>
<name>A0A9D9EID3_9BACT</name>
<evidence type="ECO:0000256" key="6">
    <source>
        <dbReference type="ARBA" id="ARBA00022825"/>
    </source>
</evidence>
<keyword evidence="4 7" id="KW-0732">Signal</keyword>
<evidence type="ECO:0000256" key="7">
    <source>
        <dbReference type="RuleBase" id="RU366067"/>
    </source>
</evidence>
<dbReference type="GO" id="GO:0070009">
    <property type="term" value="F:serine-type aminopeptidase activity"/>
    <property type="evidence" value="ECO:0007669"/>
    <property type="project" value="UniProtKB-UniRule"/>
</dbReference>
<dbReference type="GO" id="GO:0008239">
    <property type="term" value="F:dipeptidyl-peptidase activity"/>
    <property type="evidence" value="ECO:0007669"/>
    <property type="project" value="UniProtKB-UniRule"/>
</dbReference>
<dbReference type="InterPro" id="IPR043504">
    <property type="entry name" value="Peptidase_S1_PA_chymotrypsin"/>
</dbReference>
<feature type="signal peptide" evidence="7">
    <location>
        <begin position="1"/>
        <end position="19"/>
    </location>
</feature>
<evidence type="ECO:0000313" key="9">
    <source>
        <dbReference type="Proteomes" id="UP000810252"/>
    </source>
</evidence>
<keyword evidence="2 7" id="KW-0031">Aminopeptidase</keyword>
<keyword evidence="6 7" id="KW-0720">Serine protease</keyword>
<keyword evidence="5 7" id="KW-0378">Hydrolase</keyword>
<dbReference type="EMBL" id="JADIMQ010000072">
    <property type="protein sequence ID" value="MBO8448611.1"/>
    <property type="molecule type" value="Genomic_DNA"/>
</dbReference>
<dbReference type="GO" id="GO:0043171">
    <property type="term" value="P:peptide catabolic process"/>
    <property type="evidence" value="ECO:0007669"/>
    <property type="project" value="UniProtKB-UniRule"/>
</dbReference>
<evidence type="ECO:0000256" key="4">
    <source>
        <dbReference type="ARBA" id="ARBA00022729"/>
    </source>
</evidence>
<feature type="chain" id="PRO_5039756642" description="Dipeptidyl-peptidase" evidence="7">
    <location>
        <begin position="20"/>
        <end position="728"/>
    </location>
</feature>
<dbReference type="Pfam" id="PF10459">
    <property type="entry name" value="Peptidase_S46"/>
    <property type="match status" value="1"/>
</dbReference>
<dbReference type="GO" id="GO:0006508">
    <property type="term" value="P:proteolysis"/>
    <property type="evidence" value="ECO:0007669"/>
    <property type="project" value="UniProtKB-KW"/>
</dbReference>
<reference evidence="8" key="2">
    <citation type="journal article" date="2021" name="PeerJ">
        <title>Extensive microbial diversity within the chicken gut microbiome revealed by metagenomics and culture.</title>
        <authorList>
            <person name="Gilroy R."/>
            <person name="Ravi A."/>
            <person name="Getino M."/>
            <person name="Pursley I."/>
            <person name="Horton D.L."/>
            <person name="Alikhan N.F."/>
            <person name="Baker D."/>
            <person name="Gharbi K."/>
            <person name="Hall N."/>
            <person name="Watson M."/>
            <person name="Adriaenssens E.M."/>
            <person name="Foster-Nyarko E."/>
            <person name="Jarju S."/>
            <person name="Secka A."/>
            <person name="Antonio M."/>
            <person name="Oren A."/>
            <person name="Chaudhuri R.R."/>
            <person name="La Ragione R."/>
            <person name="Hildebrand F."/>
            <person name="Pallen M.J."/>
        </authorList>
    </citation>
    <scope>NUCLEOTIDE SEQUENCE</scope>
    <source>
        <strain evidence="8">20514</strain>
    </source>
</reference>
<dbReference type="PANTHER" id="PTHR38469">
    <property type="entry name" value="PERIPLASMIC PEPTIDASE SUBFAMILY S1B"/>
    <property type="match status" value="1"/>
</dbReference>
<evidence type="ECO:0000256" key="1">
    <source>
        <dbReference type="ARBA" id="ARBA00010491"/>
    </source>
</evidence>
<comment type="caution">
    <text evidence="8">The sequence shown here is derived from an EMBL/GenBank/DDBJ whole genome shotgun (WGS) entry which is preliminary data.</text>
</comment>
<evidence type="ECO:0000313" key="8">
    <source>
        <dbReference type="EMBL" id="MBO8448611.1"/>
    </source>
</evidence>
<organism evidence="8 9">
    <name type="scientific">Candidatus Cryptobacteroides merdigallinarum</name>
    <dbReference type="NCBI Taxonomy" id="2840770"/>
    <lineage>
        <taxon>Bacteria</taxon>
        <taxon>Pseudomonadati</taxon>
        <taxon>Bacteroidota</taxon>
        <taxon>Bacteroidia</taxon>
        <taxon>Bacteroidales</taxon>
        <taxon>Candidatus Cryptobacteroides</taxon>
    </lineage>
</organism>
<dbReference type="SUPFAM" id="SSF50494">
    <property type="entry name" value="Trypsin-like serine proteases"/>
    <property type="match status" value="1"/>
</dbReference>
<dbReference type="Gene3D" id="2.40.10.10">
    <property type="entry name" value="Trypsin-like serine proteases"/>
    <property type="match status" value="1"/>
</dbReference>
<dbReference type="Proteomes" id="UP000810252">
    <property type="component" value="Unassembled WGS sequence"/>
</dbReference>
<sequence length="728" mass="81257">MKKILTIAALALSFMPARADEGMWMLPLLEKMNIGTMQDLGCRLSADRIYSINHSSLKDAVVQFGGGCTGEIVSDKGLLLTNHHCGYASIQKLSTVEHDYLTDGYWAMDRSEELPVEGLTVTFLESMTDVTDQIRKIEKKVRKEFRDSSCVDDKVAEAIDDAVSDMVEKAEKENPFCTATVMPFYDTNVWYLIVSKEFKDIRFVGAPPSSIGKFGADTDDWMWPRHTGDFSIFRVYADKDNNPAEYSEDNVPYTPEEHLRISLGGVREGDYTMIMGYPGRTTRFQTSPELELQLKLNDIRIAARTIRQDILMEDMLSDPAIRIKYASKYASSSNGWKKWQGMKLAFGKLDVIGRAVQEEEDFGNWVAGKKSRTEKYGSALADIRAGVEEGTGPNVGYVTATESIYRIELQQMASRMGSLFRTAIGKETAKDTLEALETAYGQMLPLYKDYSVMTDRKVAVAMLEYFRDNAPAEMSGVAEDFLGMDVEAYVDSLFSVSVFVSPEKLKEAIEKGGWEAVEKDPASILAGKVNKIVLSQYPALIQSDLALSKGRKAYTGGLLEWHKGEPSYPDANFTMRLTYGTVKGYSPKDAVIYRYYTTLDGVMEKEDPDNWEFVVPEKLKALYEARDFGPYAMPDGKMPVAFLSNNDITGGNSGSPVLNADGDLLGLAFDGNWESMSSDVMFEPDLQRCINVDIRYVLFIIDKFGGAGWLLDEMDIVYPEEDVAASGE</sequence>
<comment type="function">
    <text evidence="7">Catalyzes the removal of dipeptides from the N-terminus of oligopeptides.</text>
</comment>
<comment type="similarity">
    <text evidence="1 7">Belongs to the peptidase S46 family.</text>
</comment>
<dbReference type="EC" id="3.4.14.-" evidence="7"/>
<dbReference type="InterPro" id="IPR009003">
    <property type="entry name" value="Peptidase_S1_PA"/>
</dbReference>
<evidence type="ECO:0000256" key="5">
    <source>
        <dbReference type="ARBA" id="ARBA00022801"/>
    </source>
</evidence>
<dbReference type="PANTHER" id="PTHR38469:SF1">
    <property type="entry name" value="PERIPLASMIC PEPTIDASE SUBFAMILY S1B"/>
    <property type="match status" value="1"/>
</dbReference>
<reference evidence="8" key="1">
    <citation type="submission" date="2020-10" db="EMBL/GenBank/DDBJ databases">
        <authorList>
            <person name="Gilroy R."/>
        </authorList>
    </citation>
    <scope>NUCLEOTIDE SEQUENCE</scope>
    <source>
        <strain evidence="8">20514</strain>
    </source>
</reference>
<keyword evidence="3 7" id="KW-0645">Protease</keyword>
<evidence type="ECO:0000256" key="2">
    <source>
        <dbReference type="ARBA" id="ARBA00022438"/>
    </source>
</evidence>
<accession>A0A9D9EID3</accession>
<proteinExistence type="inferred from homology"/>
<dbReference type="AlphaFoldDB" id="A0A9D9EID3"/>
<gene>
    <name evidence="8" type="ORF">IAC29_04995</name>
</gene>